<dbReference type="AlphaFoldDB" id="A0A6M3Y0P2"/>
<name>A0A6M3Y0P2_9ZZZZ</name>
<evidence type="ECO:0000256" key="1">
    <source>
        <dbReference type="SAM" id="Coils"/>
    </source>
</evidence>
<protein>
    <submittedName>
        <fullName evidence="2">Uncharacterized protein</fullName>
    </submittedName>
</protein>
<feature type="coiled-coil region" evidence="1">
    <location>
        <begin position="52"/>
        <end position="79"/>
    </location>
</feature>
<organism evidence="2">
    <name type="scientific">viral metagenome</name>
    <dbReference type="NCBI Taxonomy" id="1070528"/>
    <lineage>
        <taxon>unclassified sequences</taxon>
        <taxon>metagenomes</taxon>
        <taxon>organismal metagenomes</taxon>
    </lineage>
</organism>
<accession>A0A6M3Y0P2</accession>
<keyword evidence="1" id="KW-0175">Coiled coil</keyword>
<dbReference type="EMBL" id="MT145104">
    <property type="protein sequence ID" value="QJI03622.1"/>
    <property type="molecule type" value="Genomic_DNA"/>
</dbReference>
<evidence type="ECO:0000313" key="2">
    <source>
        <dbReference type="EMBL" id="QJI03622.1"/>
    </source>
</evidence>
<sequence length="101" mass="11368">MDTERVESVLFRCRKALKLLCPRDGMDKDIVLEAYKEAGKLLIELEDAAQPAVQADAEIARLKQAIKKHGQKMDALFSESASYDRGIKISQLVYDLEAEAR</sequence>
<gene>
    <name evidence="2" type="ORF">TM448B04813_0009</name>
</gene>
<proteinExistence type="predicted"/>
<reference evidence="2" key="1">
    <citation type="submission" date="2020-03" db="EMBL/GenBank/DDBJ databases">
        <title>The deep terrestrial virosphere.</title>
        <authorList>
            <person name="Holmfeldt K."/>
            <person name="Nilsson E."/>
            <person name="Simone D."/>
            <person name="Lopez-Fernandez M."/>
            <person name="Wu X."/>
            <person name="de Brujin I."/>
            <person name="Lundin D."/>
            <person name="Andersson A."/>
            <person name="Bertilsson S."/>
            <person name="Dopson M."/>
        </authorList>
    </citation>
    <scope>NUCLEOTIDE SEQUENCE</scope>
    <source>
        <strain evidence="2">TM448B04813</strain>
    </source>
</reference>